<evidence type="ECO:0000256" key="2">
    <source>
        <dbReference type="ARBA" id="ARBA00022692"/>
    </source>
</evidence>
<dbReference type="PANTHER" id="PTHR23112:SF37">
    <property type="entry name" value="G PROTEIN-COUPLED RECEPTOR GPR1"/>
    <property type="match status" value="1"/>
</dbReference>
<feature type="transmembrane region" description="Helical" evidence="6">
    <location>
        <begin position="235"/>
        <end position="253"/>
    </location>
</feature>
<gene>
    <name evidence="8" type="ORF">EV356DRAFT_497129</name>
</gene>
<feature type="transmembrane region" description="Helical" evidence="6">
    <location>
        <begin position="26"/>
        <end position="52"/>
    </location>
</feature>
<name>A0A6A6GTM0_VIRVR</name>
<dbReference type="Gene3D" id="1.20.1070.10">
    <property type="entry name" value="Rhodopsin 7-helix transmembrane proteins"/>
    <property type="match status" value="1"/>
</dbReference>
<feature type="region of interest" description="Disordered" evidence="5">
    <location>
        <begin position="335"/>
        <end position="385"/>
    </location>
</feature>
<evidence type="ECO:0000313" key="9">
    <source>
        <dbReference type="Proteomes" id="UP000800092"/>
    </source>
</evidence>
<dbReference type="PROSITE" id="PS50261">
    <property type="entry name" value="G_PROTEIN_RECEP_F2_4"/>
    <property type="match status" value="1"/>
</dbReference>
<proteinExistence type="predicted"/>
<dbReference type="GO" id="GO:0007166">
    <property type="term" value="P:cell surface receptor signaling pathway"/>
    <property type="evidence" value="ECO:0007669"/>
    <property type="project" value="InterPro"/>
</dbReference>
<dbReference type="GO" id="GO:0007189">
    <property type="term" value="P:adenylate cyclase-activating G protein-coupled receptor signaling pathway"/>
    <property type="evidence" value="ECO:0007669"/>
    <property type="project" value="TreeGrafter"/>
</dbReference>
<dbReference type="PANTHER" id="PTHR23112">
    <property type="entry name" value="G PROTEIN-COUPLED RECEPTOR 157-RELATED"/>
    <property type="match status" value="1"/>
</dbReference>
<evidence type="ECO:0000313" key="8">
    <source>
        <dbReference type="EMBL" id="KAF2228840.1"/>
    </source>
</evidence>
<dbReference type="GO" id="GO:0004930">
    <property type="term" value="F:G protein-coupled receptor activity"/>
    <property type="evidence" value="ECO:0007669"/>
    <property type="project" value="TreeGrafter"/>
</dbReference>
<dbReference type="GO" id="GO:0005886">
    <property type="term" value="C:plasma membrane"/>
    <property type="evidence" value="ECO:0007669"/>
    <property type="project" value="TreeGrafter"/>
</dbReference>
<dbReference type="EMBL" id="ML991888">
    <property type="protein sequence ID" value="KAF2228840.1"/>
    <property type="molecule type" value="Genomic_DNA"/>
</dbReference>
<dbReference type="InterPro" id="IPR022596">
    <property type="entry name" value="GPR1/2/3_C"/>
</dbReference>
<accession>A0A6A6GTM0</accession>
<keyword evidence="3 6" id="KW-1133">Transmembrane helix</keyword>
<dbReference type="Proteomes" id="UP000800092">
    <property type="component" value="Unassembled WGS sequence"/>
</dbReference>
<dbReference type="Pfam" id="PF11970">
    <property type="entry name" value="GPR_Gpa2_C"/>
    <property type="match status" value="1"/>
</dbReference>
<feature type="domain" description="G-protein coupled receptors family 2 profile 2" evidence="7">
    <location>
        <begin position="26"/>
        <end position="290"/>
    </location>
</feature>
<keyword evidence="4 6" id="KW-0472">Membrane</keyword>
<feature type="transmembrane region" description="Helical" evidence="6">
    <location>
        <begin position="142"/>
        <end position="163"/>
    </location>
</feature>
<sequence length="435" mass="48761">MFQSPSSVVLSTQSITPLPSDLRSGLIVASVFGFISSFTSLGLFLLLAYRFIRWRQKHQRFPNQFLFLILNLAFADIQQSLAFLLNVQWLGSNGIFIGNNTCFAQGWFVSTGDLASGVWCLAIGVHTFADLILNFRLSAGKFVAAVASLWTFIYACAVIGIAMHPKDYYVRAGAWCWVNQQYDHERLYLHYLWIFIAEFSVVIIYATMFVLLHYRIRTHAISTAESSHARRAAKYMVIYPIVYVFCTLPLASMRMASMSHDPLTFTALTAAGAIITSNGWLDVLLYTLTRRVLLLSNADADSALDEKRGLDTFAFRPDYGWGTTTTITALKIKKGGSSYHHTHHPSKSSRSGSRAMTRLGSRQGSEEELWRHHHHQRGGAGVEGPGVTKETVVQVRSEPMELTEFAGMGYMKEIERTSSFDSAQEEKLPPLARIE</sequence>
<feature type="transmembrane region" description="Helical" evidence="6">
    <location>
        <begin position="64"/>
        <end position="85"/>
    </location>
</feature>
<dbReference type="AlphaFoldDB" id="A0A6A6GTM0"/>
<evidence type="ECO:0000259" key="7">
    <source>
        <dbReference type="PROSITE" id="PS50261"/>
    </source>
</evidence>
<feature type="transmembrane region" description="Helical" evidence="6">
    <location>
        <begin position="265"/>
        <end position="288"/>
    </location>
</feature>
<protein>
    <recommendedName>
        <fullName evidence="7">G-protein coupled receptors family 2 profile 2 domain-containing protein</fullName>
    </recommendedName>
</protein>
<comment type="subcellular location">
    <subcellularLocation>
        <location evidence="1">Membrane</location>
        <topology evidence="1">Multi-pass membrane protein</topology>
    </subcellularLocation>
</comment>
<keyword evidence="2 6" id="KW-0812">Transmembrane</keyword>
<keyword evidence="9" id="KW-1185">Reference proteome</keyword>
<dbReference type="InterPro" id="IPR017981">
    <property type="entry name" value="GPCR_2-like_7TM"/>
</dbReference>
<reference evidence="8" key="1">
    <citation type="journal article" date="2020" name="Stud. Mycol.">
        <title>101 Dothideomycetes genomes: a test case for predicting lifestyles and emergence of pathogens.</title>
        <authorList>
            <person name="Haridas S."/>
            <person name="Albert R."/>
            <person name="Binder M."/>
            <person name="Bloem J."/>
            <person name="Labutti K."/>
            <person name="Salamov A."/>
            <person name="Andreopoulos B."/>
            <person name="Baker S."/>
            <person name="Barry K."/>
            <person name="Bills G."/>
            <person name="Bluhm B."/>
            <person name="Cannon C."/>
            <person name="Castanera R."/>
            <person name="Culley D."/>
            <person name="Daum C."/>
            <person name="Ezra D."/>
            <person name="Gonzalez J."/>
            <person name="Henrissat B."/>
            <person name="Kuo A."/>
            <person name="Liang C."/>
            <person name="Lipzen A."/>
            <person name="Lutzoni F."/>
            <person name="Magnuson J."/>
            <person name="Mondo S."/>
            <person name="Nolan M."/>
            <person name="Ohm R."/>
            <person name="Pangilinan J."/>
            <person name="Park H.-J."/>
            <person name="Ramirez L."/>
            <person name="Alfaro M."/>
            <person name="Sun H."/>
            <person name="Tritt A."/>
            <person name="Yoshinaga Y."/>
            <person name="Zwiers L.-H."/>
            <person name="Turgeon B."/>
            <person name="Goodwin S."/>
            <person name="Spatafora J."/>
            <person name="Crous P."/>
            <person name="Grigoriev I."/>
        </authorList>
    </citation>
    <scope>NUCLEOTIDE SEQUENCE</scope>
    <source>
        <strain evidence="8">Tuck. ex Michener</strain>
    </source>
</reference>
<dbReference type="SUPFAM" id="SSF81321">
    <property type="entry name" value="Family A G protein-coupled receptor-like"/>
    <property type="match status" value="1"/>
</dbReference>
<evidence type="ECO:0000256" key="1">
    <source>
        <dbReference type="ARBA" id="ARBA00004141"/>
    </source>
</evidence>
<dbReference type="OrthoDB" id="100006at2759"/>
<feature type="transmembrane region" description="Helical" evidence="6">
    <location>
        <begin position="116"/>
        <end position="135"/>
    </location>
</feature>
<evidence type="ECO:0000256" key="6">
    <source>
        <dbReference type="SAM" id="Phobius"/>
    </source>
</evidence>
<feature type="transmembrane region" description="Helical" evidence="6">
    <location>
        <begin position="191"/>
        <end position="214"/>
    </location>
</feature>
<evidence type="ECO:0000256" key="4">
    <source>
        <dbReference type="ARBA" id="ARBA00023136"/>
    </source>
</evidence>
<evidence type="ECO:0000256" key="3">
    <source>
        <dbReference type="ARBA" id="ARBA00022989"/>
    </source>
</evidence>
<evidence type="ECO:0000256" key="5">
    <source>
        <dbReference type="SAM" id="MobiDB-lite"/>
    </source>
</evidence>
<organism evidence="8 9">
    <name type="scientific">Viridothelium virens</name>
    <name type="common">Speckled blister lichen</name>
    <name type="synonym">Trypethelium virens</name>
    <dbReference type="NCBI Taxonomy" id="1048519"/>
    <lineage>
        <taxon>Eukaryota</taxon>
        <taxon>Fungi</taxon>
        <taxon>Dikarya</taxon>
        <taxon>Ascomycota</taxon>
        <taxon>Pezizomycotina</taxon>
        <taxon>Dothideomycetes</taxon>
        <taxon>Dothideomycetes incertae sedis</taxon>
        <taxon>Trypetheliales</taxon>
        <taxon>Trypetheliaceae</taxon>
        <taxon>Viridothelium</taxon>
    </lineage>
</organism>